<feature type="transmembrane region" description="Helical" evidence="5">
    <location>
        <begin position="176"/>
        <end position="194"/>
    </location>
</feature>
<keyword evidence="2 5" id="KW-0812">Transmembrane</keyword>
<feature type="transmembrane region" description="Helical" evidence="5">
    <location>
        <begin position="200"/>
        <end position="216"/>
    </location>
</feature>
<name>A0A1H8KTY1_9BURK</name>
<evidence type="ECO:0000256" key="2">
    <source>
        <dbReference type="ARBA" id="ARBA00022692"/>
    </source>
</evidence>
<feature type="domain" description="O-antigen ligase-related" evidence="6">
    <location>
        <begin position="185"/>
        <end position="340"/>
    </location>
</feature>
<protein>
    <submittedName>
        <fullName evidence="7">O-antigen ligase</fullName>
    </submittedName>
</protein>
<evidence type="ECO:0000313" key="7">
    <source>
        <dbReference type="EMBL" id="SEN96372.1"/>
    </source>
</evidence>
<feature type="transmembrane region" description="Helical" evidence="5">
    <location>
        <begin position="109"/>
        <end position="130"/>
    </location>
</feature>
<dbReference type="OrthoDB" id="8576060at2"/>
<organism evidence="7 8">
    <name type="scientific">Brachymonas denitrificans DSM 15123</name>
    <dbReference type="NCBI Taxonomy" id="1121117"/>
    <lineage>
        <taxon>Bacteria</taxon>
        <taxon>Pseudomonadati</taxon>
        <taxon>Pseudomonadota</taxon>
        <taxon>Betaproteobacteria</taxon>
        <taxon>Burkholderiales</taxon>
        <taxon>Comamonadaceae</taxon>
        <taxon>Brachymonas</taxon>
    </lineage>
</organism>
<dbReference type="PANTHER" id="PTHR37422:SF23">
    <property type="entry name" value="TEICHURONIC ACID BIOSYNTHESIS PROTEIN TUAE"/>
    <property type="match status" value="1"/>
</dbReference>
<dbReference type="InterPro" id="IPR007016">
    <property type="entry name" value="O-antigen_ligase-rel_domated"/>
</dbReference>
<evidence type="ECO:0000256" key="5">
    <source>
        <dbReference type="SAM" id="Phobius"/>
    </source>
</evidence>
<reference evidence="7 8" key="1">
    <citation type="submission" date="2016-10" db="EMBL/GenBank/DDBJ databases">
        <authorList>
            <person name="de Groot N.N."/>
        </authorList>
    </citation>
    <scope>NUCLEOTIDE SEQUENCE [LARGE SCALE GENOMIC DNA]</scope>
    <source>
        <strain evidence="7 8">DSM 15123</strain>
    </source>
</reference>
<dbReference type="GO" id="GO:0016874">
    <property type="term" value="F:ligase activity"/>
    <property type="evidence" value="ECO:0007669"/>
    <property type="project" value="UniProtKB-KW"/>
</dbReference>
<dbReference type="AlphaFoldDB" id="A0A1H8KTY1"/>
<dbReference type="Proteomes" id="UP000199531">
    <property type="component" value="Unassembled WGS sequence"/>
</dbReference>
<keyword evidence="4 5" id="KW-0472">Membrane</keyword>
<dbReference type="RefSeq" id="WP_143280602.1">
    <property type="nucleotide sequence ID" value="NZ_FOCW01000013.1"/>
</dbReference>
<gene>
    <name evidence="7" type="ORF">SAMN02745977_02464</name>
</gene>
<dbReference type="GO" id="GO:0016020">
    <property type="term" value="C:membrane"/>
    <property type="evidence" value="ECO:0007669"/>
    <property type="project" value="UniProtKB-SubCell"/>
</dbReference>
<dbReference type="PANTHER" id="PTHR37422">
    <property type="entry name" value="TEICHURONIC ACID BIOSYNTHESIS PROTEIN TUAE"/>
    <property type="match status" value="1"/>
</dbReference>
<dbReference type="InterPro" id="IPR051533">
    <property type="entry name" value="WaaL-like"/>
</dbReference>
<feature type="transmembrane region" description="Helical" evidence="5">
    <location>
        <begin position="334"/>
        <end position="353"/>
    </location>
</feature>
<keyword evidence="8" id="KW-1185">Reference proteome</keyword>
<accession>A0A1H8KTY1</accession>
<evidence type="ECO:0000259" key="6">
    <source>
        <dbReference type="Pfam" id="PF04932"/>
    </source>
</evidence>
<evidence type="ECO:0000313" key="8">
    <source>
        <dbReference type="Proteomes" id="UP000199531"/>
    </source>
</evidence>
<feature type="transmembrane region" description="Helical" evidence="5">
    <location>
        <begin position="57"/>
        <end position="76"/>
    </location>
</feature>
<dbReference type="EMBL" id="FOCW01000013">
    <property type="protein sequence ID" value="SEN96372.1"/>
    <property type="molecule type" value="Genomic_DNA"/>
</dbReference>
<sequence length="420" mass="46659">MTRLPDHFWSSLALFLLPALSLVLPSGYSYGPALLILVSLFSIRVWWGKWQLPKEVWWMWISFALLALSWLIDNWISGERGSAVEKPLKMLMTLPCLLYMAQRPPQSRWLWHGLVIGALGAVGTALYEVFQHLDAWRAGGFRANGYTNAIQFGNIALLLGLLALCGWNVGAPRRVLWRAWLVAGFASGLLASLLSGSRGGWLALALVAVLAMLYLLSIGHWRAIALVAVLSLGGTWIALNIPQLHLQERISQARNEVKAYKEQGNATTSVGARLQMWNFGWHLYLEKPLFGWTQQGYMEQKRQAIDAKQLDPLLAEFNHPHNELLDAAAKRGTVGLLILLAAYASPLLLFFRLLRSTDNFKARALCMAGAVLPVAYVGFGLTQAFLPHNSGVMIYVFLLCGLWAATLTVLTQPFLHRSGC</sequence>
<keyword evidence="3 5" id="KW-1133">Transmembrane helix</keyword>
<feature type="transmembrane region" description="Helical" evidence="5">
    <location>
        <begin position="223"/>
        <end position="241"/>
    </location>
</feature>
<evidence type="ECO:0000256" key="1">
    <source>
        <dbReference type="ARBA" id="ARBA00004141"/>
    </source>
</evidence>
<feature type="transmembrane region" description="Helical" evidence="5">
    <location>
        <begin position="150"/>
        <end position="169"/>
    </location>
</feature>
<dbReference type="Pfam" id="PF04932">
    <property type="entry name" value="Wzy_C"/>
    <property type="match status" value="1"/>
</dbReference>
<feature type="transmembrane region" description="Helical" evidence="5">
    <location>
        <begin position="365"/>
        <end position="386"/>
    </location>
</feature>
<dbReference type="STRING" id="1121117.SAMN02745977_02464"/>
<feature type="transmembrane region" description="Helical" evidence="5">
    <location>
        <begin position="392"/>
        <end position="415"/>
    </location>
</feature>
<keyword evidence="7" id="KW-0436">Ligase</keyword>
<proteinExistence type="predicted"/>
<comment type="subcellular location">
    <subcellularLocation>
        <location evidence="1">Membrane</location>
        <topology evidence="1">Multi-pass membrane protein</topology>
    </subcellularLocation>
</comment>
<evidence type="ECO:0000256" key="3">
    <source>
        <dbReference type="ARBA" id="ARBA00022989"/>
    </source>
</evidence>
<evidence type="ECO:0000256" key="4">
    <source>
        <dbReference type="ARBA" id="ARBA00023136"/>
    </source>
</evidence>